<name>A0ABS9W096_9PROT</name>
<proteinExistence type="predicted"/>
<dbReference type="SUPFAM" id="SSF53335">
    <property type="entry name" value="S-adenosyl-L-methionine-dependent methyltransferases"/>
    <property type="match status" value="1"/>
</dbReference>
<evidence type="ECO:0000313" key="2">
    <source>
        <dbReference type="Proteomes" id="UP001201985"/>
    </source>
</evidence>
<organism evidence="1 2">
    <name type="scientific">Teichococcus vastitatis</name>
    <dbReference type="NCBI Taxonomy" id="2307076"/>
    <lineage>
        <taxon>Bacteria</taxon>
        <taxon>Pseudomonadati</taxon>
        <taxon>Pseudomonadota</taxon>
        <taxon>Alphaproteobacteria</taxon>
        <taxon>Acetobacterales</taxon>
        <taxon>Roseomonadaceae</taxon>
        <taxon>Roseomonas</taxon>
    </lineage>
</organism>
<dbReference type="GO" id="GO:0032259">
    <property type="term" value="P:methylation"/>
    <property type="evidence" value="ECO:0007669"/>
    <property type="project" value="UniProtKB-KW"/>
</dbReference>
<comment type="caution">
    <text evidence="1">The sequence shown here is derived from an EMBL/GenBank/DDBJ whole genome shotgun (WGS) entry which is preliminary data.</text>
</comment>
<dbReference type="Gene3D" id="3.40.50.150">
    <property type="entry name" value="Vaccinia Virus protein VP39"/>
    <property type="match status" value="1"/>
</dbReference>
<keyword evidence="1" id="KW-0489">Methyltransferase</keyword>
<gene>
    <name evidence="1" type="ORF">MON41_02940</name>
</gene>
<reference evidence="1 2" key="1">
    <citation type="submission" date="2022-03" db="EMBL/GenBank/DDBJ databases">
        <title>Complete genome analysis of Roseomonas KG 17.1 : a prolific producer of plant growth promoters.</title>
        <authorList>
            <person name="Saadouli I."/>
            <person name="Najjari A."/>
            <person name="Mosbah A."/>
            <person name="Ouzari H.I."/>
        </authorList>
    </citation>
    <scope>NUCLEOTIDE SEQUENCE [LARGE SCALE GENOMIC DNA]</scope>
    <source>
        <strain evidence="1 2">KG17-1</strain>
    </source>
</reference>
<accession>A0ABS9W096</accession>
<dbReference type="RefSeq" id="WP_120008246.1">
    <property type="nucleotide sequence ID" value="NZ_JALBUU010000004.1"/>
</dbReference>
<evidence type="ECO:0000313" key="1">
    <source>
        <dbReference type="EMBL" id="MCI0752722.1"/>
    </source>
</evidence>
<dbReference type="EMBL" id="JALBUU010000004">
    <property type="protein sequence ID" value="MCI0752722.1"/>
    <property type="molecule type" value="Genomic_DNA"/>
</dbReference>
<sequence>MSEAFDGDWLALREPFDARARNIGLALDLAAVLPPRPHLVDLGAGTGALLRWLAPILNRSQRWTLVDADAELLSRAFATIEERAVLAGWTTTWPRRDTLLVHTPQGVWRVEARTADLAAGPEALPLEGADAVVSTALCDLVSHRWVKRMAGALRVPFYAALNVDGRERFFPLHPADRLVARGFARDQWRDKGFGGRALGPLAPRTMAQAFRAAGFRVGTAPSPWLVGANTPVMADTLAEGHGHAALAALPRGMAPRIRQWMEVRRAQAMRARLGVRIGHTDLLAVPG</sequence>
<dbReference type="GO" id="GO:0008168">
    <property type="term" value="F:methyltransferase activity"/>
    <property type="evidence" value="ECO:0007669"/>
    <property type="project" value="UniProtKB-KW"/>
</dbReference>
<dbReference type="Proteomes" id="UP001201985">
    <property type="component" value="Unassembled WGS sequence"/>
</dbReference>
<protein>
    <submittedName>
        <fullName evidence="1">Class I SAM-dependent methyltransferase</fullName>
    </submittedName>
</protein>
<dbReference type="InterPro" id="IPR029063">
    <property type="entry name" value="SAM-dependent_MTases_sf"/>
</dbReference>
<keyword evidence="1" id="KW-0808">Transferase</keyword>
<keyword evidence="2" id="KW-1185">Reference proteome</keyword>